<evidence type="ECO:0000313" key="1">
    <source>
        <dbReference type="EMBL" id="KAK2170817.1"/>
    </source>
</evidence>
<accession>A0AAD9KGG0</accession>
<keyword evidence="2" id="KW-1185">Reference proteome</keyword>
<reference evidence="1" key="1">
    <citation type="journal article" date="2023" name="Mol. Biol. Evol.">
        <title>Third-Generation Sequencing Reveals the Adaptive Role of the Epigenome in Three Deep-Sea Polychaetes.</title>
        <authorList>
            <person name="Perez M."/>
            <person name="Aroh O."/>
            <person name="Sun Y."/>
            <person name="Lan Y."/>
            <person name="Juniper S.K."/>
            <person name="Young C.R."/>
            <person name="Angers B."/>
            <person name="Qian P.Y."/>
        </authorList>
    </citation>
    <scope>NUCLEOTIDE SEQUENCE</scope>
    <source>
        <strain evidence="1">R07B-5</strain>
    </source>
</reference>
<dbReference type="Proteomes" id="UP001209878">
    <property type="component" value="Unassembled WGS sequence"/>
</dbReference>
<evidence type="ECO:0000313" key="2">
    <source>
        <dbReference type="Proteomes" id="UP001209878"/>
    </source>
</evidence>
<gene>
    <name evidence="1" type="ORF">NP493_1137g00052</name>
</gene>
<proteinExistence type="predicted"/>
<organism evidence="1 2">
    <name type="scientific">Ridgeia piscesae</name>
    <name type="common">Tubeworm</name>
    <dbReference type="NCBI Taxonomy" id="27915"/>
    <lineage>
        <taxon>Eukaryota</taxon>
        <taxon>Metazoa</taxon>
        <taxon>Spiralia</taxon>
        <taxon>Lophotrochozoa</taxon>
        <taxon>Annelida</taxon>
        <taxon>Polychaeta</taxon>
        <taxon>Sedentaria</taxon>
        <taxon>Canalipalpata</taxon>
        <taxon>Sabellida</taxon>
        <taxon>Siboglinidae</taxon>
        <taxon>Ridgeia</taxon>
    </lineage>
</organism>
<sequence length="113" mass="12813">MTLHNGSEILVKPTQLGCQRLNVELFINATSHLSVYTFCKTNITVPFPSVNQAQFQFVYTDIHIRMLDLRMCNCFIFTNKKTAPSVGVTCVIDADVNHDSNGMFPTIRYNLHT</sequence>
<name>A0AAD9KGG0_RIDPI</name>
<dbReference type="AlphaFoldDB" id="A0AAD9KGG0"/>
<comment type="caution">
    <text evidence="1">The sequence shown here is derived from an EMBL/GenBank/DDBJ whole genome shotgun (WGS) entry which is preliminary data.</text>
</comment>
<protein>
    <submittedName>
        <fullName evidence="1">Uncharacterized protein</fullName>
    </submittedName>
</protein>
<dbReference type="EMBL" id="JAODUO010001136">
    <property type="protein sequence ID" value="KAK2170817.1"/>
    <property type="molecule type" value="Genomic_DNA"/>
</dbReference>